<protein>
    <submittedName>
        <fullName evidence="3">Uncharacterized protein</fullName>
    </submittedName>
</protein>
<feature type="region of interest" description="Disordered" evidence="1">
    <location>
        <begin position="38"/>
        <end position="64"/>
    </location>
</feature>
<name>A0ABS8RNX0_DATST</name>
<dbReference type="Proteomes" id="UP000823775">
    <property type="component" value="Unassembled WGS sequence"/>
</dbReference>
<evidence type="ECO:0000256" key="1">
    <source>
        <dbReference type="SAM" id="MobiDB-lite"/>
    </source>
</evidence>
<keyword evidence="2" id="KW-0732">Signal</keyword>
<feature type="chain" id="PRO_5046938622" evidence="2">
    <location>
        <begin position="40"/>
        <end position="117"/>
    </location>
</feature>
<organism evidence="3 4">
    <name type="scientific">Datura stramonium</name>
    <name type="common">Jimsonweed</name>
    <name type="synonym">Common thornapple</name>
    <dbReference type="NCBI Taxonomy" id="4076"/>
    <lineage>
        <taxon>Eukaryota</taxon>
        <taxon>Viridiplantae</taxon>
        <taxon>Streptophyta</taxon>
        <taxon>Embryophyta</taxon>
        <taxon>Tracheophyta</taxon>
        <taxon>Spermatophyta</taxon>
        <taxon>Magnoliopsida</taxon>
        <taxon>eudicotyledons</taxon>
        <taxon>Gunneridae</taxon>
        <taxon>Pentapetalae</taxon>
        <taxon>asterids</taxon>
        <taxon>lamiids</taxon>
        <taxon>Solanales</taxon>
        <taxon>Solanaceae</taxon>
        <taxon>Solanoideae</taxon>
        <taxon>Datureae</taxon>
        <taxon>Datura</taxon>
    </lineage>
</organism>
<evidence type="ECO:0000313" key="3">
    <source>
        <dbReference type="EMBL" id="MCD7448497.1"/>
    </source>
</evidence>
<gene>
    <name evidence="3" type="ORF">HAX54_042634</name>
</gene>
<sequence>MAEKNGGRVGYEGRRRAKGWFWLVLRCLAACCCSTGCFGKSGKRGKEERRGEGKRGRGHCGGQRERVERREMTGFGLCLSAATVRLWWFHWRGERKREVGWSCKENEKSRVLGMSKV</sequence>
<feature type="compositionally biased region" description="Basic and acidic residues" evidence="1">
    <location>
        <begin position="44"/>
        <end position="55"/>
    </location>
</feature>
<accession>A0ABS8RNX0</accession>
<feature type="signal peptide" evidence="2">
    <location>
        <begin position="1"/>
        <end position="39"/>
    </location>
</feature>
<keyword evidence="4" id="KW-1185">Reference proteome</keyword>
<evidence type="ECO:0000256" key="2">
    <source>
        <dbReference type="SAM" id="SignalP"/>
    </source>
</evidence>
<proteinExistence type="predicted"/>
<dbReference type="EMBL" id="JACEIK010000063">
    <property type="protein sequence ID" value="MCD7448497.1"/>
    <property type="molecule type" value="Genomic_DNA"/>
</dbReference>
<comment type="caution">
    <text evidence="3">The sequence shown here is derived from an EMBL/GenBank/DDBJ whole genome shotgun (WGS) entry which is preliminary data.</text>
</comment>
<reference evidence="3 4" key="1">
    <citation type="journal article" date="2021" name="BMC Genomics">
        <title>Datura genome reveals duplications of psychoactive alkaloid biosynthetic genes and high mutation rate following tissue culture.</title>
        <authorList>
            <person name="Rajewski A."/>
            <person name="Carter-House D."/>
            <person name="Stajich J."/>
            <person name="Litt A."/>
        </authorList>
    </citation>
    <scope>NUCLEOTIDE SEQUENCE [LARGE SCALE GENOMIC DNA]</scope>
    <source>
        <strain evidence="3">AR-01</strain>
    </source>
</reference>
<evidence type="ECO:0000313" key="4">
    <source>
        <dbReference type="Proteomes" id="UP000823775"/>
    </source>
</evidence>